<evidence type="ECO:0000259" key="7">
    <source>
        <dbReference type="PROSITE" id="PS51900"/>
    </source>
</evidence>
<keyword evidence="2" id="KW-0229">DNA integration</keyword>
<dbReference type="Pfam" id="PF00589">
    <property type="entry name" value="Phage_integrase"/>
    <property type="match status" value="1"/>
</dbReference>
<evidence type="ECO:0000256" key="2">
    <source>
        <dbReference type="ARBA" id="ARBA00022908"/>
    </source>
</evidence>
<dbReference type="Proteomes" id="UP000528734">
    <property type="component" value="Unassembled WGS sequence"/>
</dbReference>
<evidence type="ECO:0000313" key="8">
    <source>
        <dbReference type="EMBL" id="NOJ48433.1"/>
    </source>
</evidence>
<dbReference type="InterPro" id="IPR050090">
    <property type="entry name" value="Tyrosine_recombinase_XerCD"/>
</dbReference>
<dbReference type="PROSITE" id="PS51898">
    <property type="entry name" value="TYR_RECOMBINASE"/>
    <property type="match status" value="1"/>
</dbReference>
<evidence type="ECO:0000256" key="4">
    <source>
        <dbReference type="ARBA" id="ARBA00023172"/>
    </source>
</evidence>
<dbReference type="InterPro" id="IPR046668">
    <property type="entry name" value="DUF6538"/>
</dbReference>
<evidence type="ECO:0000256" key="3">
    <source>
        <dbReference type="ARBA" id="ARBA00023125"/>
    </source>
</evidence>
<evidence type="ECO:0000313" key="9">
    <source>
        <dbReference type="Proteomes" id="UP000528734"/>
    </source>
</evidence>
<dbReference type="PANTHER" id="PTHR30349">
    <property type="entry name" value="PHAGE INTEGRASE-RELATED"/>
    <property type="match status" value="1"/>
</dbReference>
<dbReference type="SUPFAM" id="SSF56349">
    <property type="entry name" value="DNA breaking-rejoining enzymes"/>
    <property type="match status" value="1"/>
</dbReference>
<dbReference type="AlphaFoldDB" id="A0A7Y4M351"/>
<feature type="domain" description="Tyr recombinase" evidence="6">
    <location>
        <begin position="261"/>
        <end position="447"/>
    </location>
</feature>
<keyword evidence="9" id="KW-1185">Reference proteome</keyword>
<keyword evidence="4" id="KW-0233">DNA recombination</keyword>
<dbReference type="PROSITE" id="PS51900">
    <property type="entry name" value="CB"/>
    <property type="match status" value="1"/>
</dbReference>
<protein>
    <submittedName>
        <fullName evidence="8">Tyrosine-type recombinase/integrase</fullName>
    </submittedName>
</protein>
<reference evidence="8 9" key="1">
    <citation type="submission" date="2020-03" db="EMBL/GenBank/DDBJ databases">
        <title>Bradyrhizobium diversity isolated from nodules of Muelleranthus trifoliolatus.</title>
        <authorList>
            <person name="Klepa M."/>
            <person name="Helene L."/>
            <person name="Hungria M."/>
        </authorList>
    </citation>
    <scope>NUCLEOTIDE SEQUENCE [LARGE SCALE GENOMIC DNA]</scope>
    <source>
        <strain evidence="8 9">WSM 1744</strain>
    </source>
</reference>
<dbReference type="Gene3D" id="1.10.443.10">
    <property type="entry name" value="Intergrase catalytic core"/>
    <property type="match status" value="1"/>
</dbReference>
<feature type="domain" description="Core-binding (CB)" evidence="7">
    <location>
        <begin position="153"/>
        <end position="237"/>
    </location>
</feature>
<comment type="caution">
    <text evidence="8">The sequence shown here is derived from an EMBL/GenBank/DDBJ whole genome shotgun (WGS) entry which is preliminary data.</text>
</comment>
<accession>A0A7Y4M351</accession>
<dbReference type="Gene3D" id="1.10.150.130">
    <property type="match status" value="1"/>
</dbReference>
<gene>
    <name evidence="8" type="ORF">HCN50_19620</name>
</gene>
<evidence type="ECO:0000259" key="6">
    <source>
        <dbReference type="PROSITE" id="PS51898"/>
    </source>
</evidence>
<keyword evidence="3 5" id="KW-0238">DNA-binding</keyword>
<dbReference type="InterPro" id="IPR011010">
    <property type="entry name" value="DNA_brk_join_enz"/>
</dbReference>
<dbReference type="InterPro" id="IPR002104">
    <property type="entry name" value="Integrase_catalytic"/>
</dbReference>
<dbReference type="InterPro" id="IPR010998">
    <property type="entry name" value="Integrase_recombinase_N"/>
</dbReference>
<dbReference type="RefSeq" id="WP_171711280.1">
    <property type="nucleotide sequence ID" value="NZ_JAAVLW010000005.1"/>
</dbReference>
<dbReference type="GO" id="GO:0003677">
    <property type="term" value="F:DNA binding"/>
    <property type="evidence" value="ECO:0007669"/>
    <property type="project" value="UniProtKB-UniRule"/>
</dbReference>
<evidence type="ECO:0000256" key="1">
    <source>
        <dbReference type="ARBA" id="ARBA00008857"/>
    </source>
</evidence>
<dbReference type="EMBL" id="JAAVLW010000005">
    <property type="protein sequence ID" value="NOJ48433.1"/>
    <property type="molecule type" value="Genomic_DNA"/>
</dbReference>
<dbReference type="InterPro" id="IPR013762">
    <property type="entry name" value="Integrase-like_cat_sf"/>
</dbReference>
<dbReference type="PANTHER" id="PTHR30349:SF41">
    <property type="entry name" value="INTEGRASE_RECOMBINASE PROTEIN MJ0367-RELATED"/>
    <property type="match status" value="1"/>
</dbReference>
<dbReference type="InterPro" id="IPR044068">
    <property type="entry name" value="CB"/>
</dbReference>
<dbReference type="GO" id="GO:0015074">
    <property type="term" value="P:DNA integration"/>
    <property type="evidence" value="ECO:0007669"/>
    <property type="project" value="UniProtKB-KW"/>
</dbReference>
<name>A0A7Y4M351_9BRAD</name>
<organism evidence="8 9">
    <name type="scientific">Bradyrhizobium archetypum</name>
    <dbReference type="NCBI Taxonomy" id="2721160"/>
    <lineage>
        <taxon>Bacteria</taxon>
        <taxon>Pseudomonadati</taxon>
        <taxon>Pseudomonadota</taxon>
        <taxon>Alphaproteobacteria</taxon>
        <taxon>Hyphomicrobiales</taxon>
        <taxon>Nitrobacteraceae</taxon>
        <taxon>Bradyrhizobium</taxon>
    </lineage>
</organism>
<evidence type="ECO:0000256" key="5">
    <source>
        <dbReference type="PROSITE-ProRule" id="PRU01248"/>
    </source>
</evidence>
<comment type="similarity">
    <text evidence="1">Belongs to the 'phage' integrase family.</text>
</comment>
<sequence length="465" mass="52034">MATKADRRYLERHGEKWRVVVPVPRSLHHVLGTKLKRSLNTDSLATANKLKWSVVQQLQQEISRQATGKTDNAGKSDDLLTAEALALRETLEQATTDQARQDVTDYISMRADEIAGDPVETADSNSGARAFEYESEREPVAGSFYRLATGSVTPLRTFVSQWQGQLARHPRVMKDDERALALLEAWCRDNRIDAAIEPITRKAAGRFIAKLFDDGGRTPRTINKYISSLSGYWRWLARRGHVADNPWREQSLPKQKQNGDGAARSFTDEEMIKLLSGKTHDYLHALMRIAALSGARIDAIASLKVADCQGGLFRFKPQKKEPGPRFVPIHSALVPLIKRRCSGKAADDDLFPELPVPPVGSERERSMPAVKLFGRYRKAVGVDDQVPGKRRSLVTFHSFRRWFITQAERAGQPENIIAAVVGHKRAGMTLGLYSAGPDREQFKRCVESVKIPRKKPLRAHGKSDG</sequence>
<proteinExistence type="inferred from homology"/>
<dbReference type="Pfam" id="PF20172">
    <property type="entry name" value="DUF6538"/>
    <property type="match status" value="1"/>
</dbReference>
<dbReference type="GO" id="GO:0006310">
    <property type="term" value="P:DNA recombination"/>
    <property type="evidence" value="ECO:0007669"/>
    <property type="project" value="UniProtKB-KW"/>
</dbReference>